<feature type="region of interest" description="Disordered" evidence="1">
    <location>
        <begin position="54"/>
        <end position="85"/>
    </location>
</feature>
<keyword evidence="3" id="KW-1185">Reference proteome</keyword>
<organism evidence="2 3">
    <name type="scientific">Ilyodon furcidens</name>
    <name type="common">goldbreast splitfin</name>
    <dbReference type="NCBI Taxonomy" id="33524"/>
    <lineage>
        <taxon>Eukaryota</taxon>
        <taxon>Metazoa</taxon>
        <taxon>Chordata</taxon>
        <taxon>Craniata</taxon>
        <taxon>Vertebrata</taxon>
        <taxon>Euteleostomi</taxon>
        <taxon>Actinopterygii</taxon>
        <taxon>Neopterygii</taxon>
        <taxon>Teleostei</taxon>
        <taxon>Neoteleostei</taxon>
        <taxon>Acanthomorphata</taxon>
        <taxon>Ovalentaria</taxon>
        <taxon>Atherinomorphae</taxon>
        <taxon>Cyprinodontiformes</taxon>
        <taxon>Goodeidae</taxon>
        <taxon>Ilyodon</taxon>
    </lineage>
</organism>
<sequence length="85" mass="9645">MWFAPWTSSLPIRQGGGPPYLSTLQHCRKLKHCHSEDHTNRDSILRTSMPILPTQHPWDELTSSNKDSSPSYMPTQTPPADPSFN</sequence>
<evidence type="ECO:0000313" key="2">
    <source>
        <dbReference type="EMBL" id="MEQ2257444.1"/>
    </source>
</evidence>
<name>A0ABV0VK94_9TELE</name>
<protein>
    <submittedName>
        <fullName evidence="2">Uncharacterized protein</fullName>
    </submittedName>
</protein>
<proteinExistence type="predicted"/>
<evidence type="ECO:0000313" key="3">
    <source>
        <dbReference type="Proteomes" id="UP001482620"/>
    </source>
</evidence>
<comment type="caution">
    <text evidence="2">The sequence shown here is derived from an EMBL/GenBank/DDBJ whole genome shotgun (WGS) entry which is preliminary data.</text>
</comment>
<dbReference type="Proteomes" id="UP001482620">
    <property type="component" value="Unassembled WGS sequence"/>
</dbReference>
<gene>
    <name evidence="2" type="ORF">ILYODFUR_034894</name>
</gene>
<reference evidence="2 3" key="1">
    <citation type="submission" date="2021-06" db="EMBL/GenBank/DDBJ databases">
        <authorList>
            <person name="Palmer J.M."/>
        </authorList>
    </citation>
    <scope>NUCLEOTIDE SEQUENCE [LARGE SCALE GENOMIC DNA]</scope>
    <source>
        <strain evidence="3">if_2019</strain>
        <tissue evidence="2">Muscle</tissue>
    </source>
</reference>
<feature type="compositionally biased region" description="Polar residues" evidence="1">
    <location>
        <begin position="61"/>
        <end position="75"/>
    </location>
</feature>
<feature type="compositionally biased region" description="Pro residues" evidence="1">
    <location>
        <begin position="76"/>
        <end position="85"/>
    </location>
</feature>
<evidence type="ECO:0000256" key="1">
    <source>
        <dbReference type="SAM" id="MobiDB-lite"/>
    </source>
</evidence>
<dbReference type="EMBL" id="JAHRIQ010110710">
    <property type="protein sequence ID" value="MEQ2257444.1"/>
    <property type="molecule type" value="Genomic_DNA"/>
</dbReference>
<accession>A0ABV0VK94</accession>